<dbReference type="AlphaFoldDB" id="A0A8T0DPQ9"/>
<evidence type="ECO:0000256" key="1">
    <source>
        <dbReference type="SAM" id="MobiDB-lite"/>
    </source>
</evidence>
<protein>
    <submittedName>
        <fullName evidence="2">Uncharacterized protein</fullName>
    </submittedName>
</protein>
<evidence type="ECO:0000313" key="2">
    <source>
        <dbReference type="EMBL" id="KAF8569610.1"/>
    </source>
</evidence>
<gene>
    <name evidence="2" type="ORF">P879_08086</name>
</gene>
<name>A0A8T0DPQ9_9TREM</name>
<evidence type="ECO:0000313" key="3">
    <source>
        <dbReference type="Proteomes" id="UP000699462"/>
    </source>
</evidence>
<reference evidence="2 3" key="1">
    <citation type="submission" date="2019-07" db="EMBL/GenBank/DDBJ databases">
        <title>Annotation for the trematode Paragonimus westermani.</title>
        <authorList>
            <person name="Choi Y.-J."/>
        </authorList>
    </citation>
    <scope>NUCLEOTIDE SEQUENCE [LARGE SCALE GENOMIC DNA]</scope>
    <source>
        <strain evidence="2">180907_Pwestermani</strain>
    </source>
</reference>
<proteinExistence type="predicted"/>
<dbReference type="EMBL" id="JTDF01001733">
    <property type="protein sequence ID" value="KAF8569610.1"/>
    <property type="molecule type" value="Genomic_DNA"/>
</dbReference>
<accession>A0A8T0DPQ9</accession>
<keyword evidence="3" id="KW-1185">Reference proteome</keyword>
<dbReference type="Proteomes" id="UP000699462">
    <property type="component" value="Unassembled WGS sequence"/>
</dbReference>
<comment type="caution">
    <text evidence="2">The sequence shown here is derived from an EMBL/GenBank/DDBJ whole genome shotgun (WGS) entry which is preliminary data.</text>
</comment>
<feature type="compositionally biased region" description="Polar residues" evidence="1">
    <location>
        <begin position="148"/>
        <end position="167"/>
    </location>
</feature>
<sequence length="199" mass="22062">MPSSAIECSVRCGGFRPLAKVLPLMSPNIRDALKVNIQVYSVEHLHGQTLSLLEIVSLLSQTTLNTTSPSPRGSLFRCVICLRQTPGDKLVNFSLCGPSIGERVDEQRRLPERPQERPFKVLRRQDQTYVIDGQACLLRIPWYVTRSSSPSFTTQPVLADSSISSKDGQIPDLLTPTPPSPDPTHSARRVHWPKGVVEP</sequence>
<feature type="region of interest" description="Disordered" evidence="1">
    <location>
        <begin position="148"/>
        <end position="199"/>
    </location>
</feature>
<organism evidence="2 3">
    <name type="scientific">Paragonimus westermani</name>
    <dbReference type="NCBI Taxonomy" id="34504"/>
    <lineage>
        <taxon>Eukaryota</taxon>
        <taxon>Metazoa</taxon>
        <taxon>Spiralia</taxon>
        <taxon>Lophotrochozoa</taxon>
        <taxon>Platyhelminthes</taxon>
        <taxon>Trematoda</taxon>
        <taxon>Digenea</taxon>
        <taxon>Plagiorchiida</taxon>
        <taxon>Troglotremata</taxon>
        <taxon>Troglotrematidae</taxon>
        <taxon>Paragonimus</taxon>
    </lineage>
</organism>